<dbReference type="PROSITE" id="PS00108">
    <property type="entry name" value="PROTEIN_KINASE_ST"/>
    <property type="match status" value="1"/>
</dbReference>
<dbReference type="PANTHER" id="PTHR43895">
    <property type="entry name" value="CALCIUM/CALMODULIN-DEPENDENT PROTEIN KINASE KINASE-RELATED"/>
    <property type="match status" value="1"/>
</dbReference>
<dbReference type="FunFam" id="3.30.200.20:FF:000429">
    <property type="entry name" value="Calcium/calmodulin-dependent protein kinase kinase"/>
    <property type="match status" value="1"/>
</dbReference>
<dbReference type="InterPro" id="IPR008271">
    <property type="entry name" value="Ser/Thr_kinase_AS"/>
</dbReference>
<evidence type="ECO:0000259" key="17">
    <source>
        <dbReference type="PROSITE" id="PS50011"/>
    </source>
</evidence>
<evidence type="ECO:0000256" key="16">
    <source>
        <dbReference type="SAM" id="MobiDB-lite"/>
    </source>
</evidence>
<feature type="region of interest" description="Disordered" evidence="16">
    <location>
        <begin position="199"/>
        <end position="219"/>
    </location>
</feature>
<sequence>MSSCVSSQPSSDRAAPQDELGGGSGNSNSSEGQKPCEALRGLSSLSIHLGMESFIVVTECEPACAVDSGLARDRPLEAPGGEVPLNVSGSQARPHLSSRKLSLQERSLLDANGRCVYPALPHSPVGSPQSSPRLPRRPTVESHHVSITGLQDCVQLNQYTLKDEIGKGSYGVVKLAYNENDNTYYAMKVLSKKKLIRQAGFPRRPPPRGTRPAPRGCIQPRGPIEQVYQEIAILKKLDHPNVVKLVEVRKNGGERSPPIGKCSHVDDASSLLIPFLPLPLSCSSSPACSMWLCQQVLDDPNEDHLYMVFELVNQGPVMEVPTLKPLSEDQARFYFQDLIKGIEYLHYQKIIHRDIKPSNLLVGEDGHVKIADFGVSNEFKGSDALLSNTVGTPAFMAPESLSETRKIFSGKALDVWAMGVTLYCFVFGQCPFMDERIMCLHSKIKSQALEFPDQPDIAEDLKDLITRMLDKNPELRIVVPEIKLHPWVTRHGAEPLPSEDENCTLVEVTEEEVENSVKHIPSLATVILVKTMIRKRSFGNPFEGSRREERSLSAPGNLLIKKPTRECEPLSEPKGRASIALGLNTGFLFGEQEARQRRQPPGPRPASRGGGGSALVKGGPGVESRGALAPGSGKRTHPPWPDEVME</sequence>
<keyword evidence="8 15" id="KW-0547">Nucleotide-binding</keyword>
<evidence type="ECO:0000256" key="3">
    <source>
        <dbReference type="ARBA" id="ARBA00012434"/>
    </source>
</evidence>
<feature type="compositionally biased region" description="Basic and acidic residues" evidence="16">
    <location>
        <begin position="563"/>
        <end position="575"/>
    </location>
</feature>
<dbReference type="Gene3D" id="1.10.510.10">
    <property type="entry name" value="Transferase(Phosphotransferase) domain 1"/>
    <property type="match status" value="1"/>
</dbReference>
<keyword evidence="10 15" id="KW-0067">ATP-binding</keyword>
<dbReference type="Gene3D" id="3.30.200.20">
    <property type="entry name" value="Phosphorylase Kinase, domain 1"/>
    <property type="match status" value="1"/>
</dbReference>
<evidence type="ECO:0000256" key="6">
    <source>
        <dbReference type="ARBA" id="ARBA00022553"/>
    </source>
</evidence>
<dbReference type="SUPFAM" id="SSF56112">
    <property type="entry name" value="Protein kinase-like (PK-like)"/>
    <property type="match status" value="1"/>
</dbReference>
<comment type="catalytic activity">
    <reaction evidence="13">
        <text>L-threonyl-[protein] + ATP = O-phospho-L-threonyl-[protein] + ADP + H(+)</text>
        <dbReference type="Rhea" id="RHEA:46608"/>
        <dbReference type="Rhea" id="RHEA-COMP:11060"/>
        <dbReference type="Rhea" id="RHEA-COMP:11605"/>
        <dbReference type="ChEBI" id="CHEBI:15378"/>
        <dbReference type="ChEBI" id="CHEBI:30013"/>
        <dbReference type="ChEBI" id="CHEBI:30616"/>
        <dbReference type="ChEBI" id="CHEBI:61977"/>
        <dbReference type="ChEBI" id="CHEBI:456216"/>
        <dbReference type="EC" id="2.7.11.17"/>
    </reaction>
</comment>
<evidence type="ECO:0000256" key="5">
    <source>
        <dbReference type="ARBA" id="ARBA00022527"/>
    </source>
</evidence>
<dbReference type="InterPro" id="IPR017441">
    <property type="entry name" value="Protein_kinase_ATP_BS"/>
</dbReference>
<dbReference type="GO" id="GO:0061762">
    <property type="term" value="P:CAMKK-AMPK signaling cascade"/>
    <property type="evidence" value="ECO:0007669"/>
    <property type="project" value="TreeGrafter"/>
</dbReference>
<comment type="caution">
    <text evidence="18">The sequence shown here is derived from an EMBL/GenBank/DDBJ whole genome shotgun (WGS) entry which is preliminary data.</text>
</comment>
<feature type="compositionally biased region" description="Gly residues" evidence="16">
    <location>
        <begin position="608"/>
        <end position="621"/>
    </location>
</feature>
<protein>
    <recommendedName>
        <fullName evidence="3">calcium/calmodulin-dependent protein kinase</fullName>
        <ecNumber evidence="3">2.7.11.17</ecNumber>
    </recommendedName>
</protein>
<dbReference type="PANTHER" id="PTHR43895:SF39">
    <property type="entry name" value="CALCIUM_CALMODULIN-DEPENDENT PROTEIN KINASE KINASE 2"/>
    <property type="match status" value="1"/>
</dbReference>
<feature type="region of interest" description="Disordered" evidence="16">
    <location>
        <begin position="593"/>
        <end position="646"/>
    </location>
</feature>
<dbReference type="PROSITE" id="PS50011">
    <property type="entry name" value="PROTEIN_KINASE_DOM"/>
    <property type="match status" value="1"/>
</dbReference>
<dbReference type="GO" id="GO:0004683">
    <property type="term" value="F:calcium/calmodulin-dependent protein kinase activity"/>
    <property type="evidence" value="ECO:0007669"/>
    <property type="project" value="UniProtKB-EC"/>
</dbReference>
<comment type="catalytic activity">
    <reaction evidence="14">
        <text>L-seryl-[protein] + ATP = O-phospho-L-seryl-[protein] + ADP + H(+)</text>
        <dbReference type="Rhea" id="RHEA:17989"/>
        <dbReference type="Rhea" id="RHEA-COMP:9863"/>
        <dbReference type="Rhea" id="RHEA-COMP:11604"/>
        <dbReference type="ChEBI" id="CHEBI:15378"/>
        <dbReference type="ChEBI" id="CHEBI:29999"/>
        <dbReference type="ChEBI" id="CHEBI:30616"/>
        <dbReference type="ChEBI" id="CHEBI:83421"/>
        <dbReference type="ChEBI" id="CHEBI:456216"/>
        <dbReference type="EC" id="2.7.11.17"/>
    </reaction>
</comment>
<keyword evidence="11" id="KW-0112">Calmodulin-binding</keyword>
<keyword evidence="9" id="KW-0418">Kinase</keyword>
<reference evidence="19" key="1">
    <citation type="journal article" date="2019" name="IScience">
        <title>Narwhal Genome Reveals Long-Term Low Genetic Diversity despite Current Large Abundance Size.</title>
        <authorList>
            <person name="Westbury M.V."/>
            <person name="Petersen B."/>
            <person name="Garde E."/>
            <person name="Heide-Jorgensen M.P."/>
            <person name="Lorenzen E.D."/>
        </authorList>
    </citation>
    <scope>NUCLEOTIDE SEQUENCE [LARGE SCALE GENOMIC DNA]</scope>
</reference>
<dbReference type="Proteomes" id="UP000308365">
    <property type="component" value="Unassembled WGS sequence"/>
</dbReference>
<feature type="region of interest" description="Disordered" evidence="16">
    <location>
        <begin position="539"/>
        <end position="575"/>
    </location>
</feature>
<dbReference type="PROSITE" id="PS00107">
    <property type="entry name" value="PROTEIN_KINASE_ATP"/>
    <property type="match status" value="1"/>
</dbReference>
<evidence type="ECO:0000313" key="18">
    <source>
        <dbReference type="EMBL" id="TKC50261.1"/>
    </source>
</evidence>
<dbReference type="FunFam" id="1.10.510.10:FF:000091">
    <property type="entry name" value="Calcium/calmodulin-dependent protein kinase kinase 2 isoform 1"/>
    <property type="match status" value="1"/>
</dbReference>
<feature type="compositionally biased region" description="Polar residues" evidence="16">
    <location>
        <begin position="1"/>
        <end position="11"/>
    </location>
</feature>
<evidence type="ECO:0000256" key="8">
    <source>
        <dbReference type="ARBA" id="ARBA00022741"/>
    </source>
</evidence>
<dbReference type="GO" id="GO:0005524">
    <property type="term" value="F:ATP binding"/>
    <property type="evidence" value="ECO:0007669"/>
    <property type="project" value="UniProtKB-UniRule"/>
</dbReference>
<evidence type="ECO:0000256" key="4">
    <source>
        <dbReference type="ARBA" id="ARBA00022490"/>
    </source>
</evidence>
<feature type="region of interest" description="Disordered" evidence="16">
    <location>
        <begin position="1"/>
        <end position="35"/>
    </location>
</feature>
<dbReference type="GO" id="GO:0005654">
    <property type="term" value="C:nucleoplasm"/>
    <property type="evidence" value="ECO:0007669"/>
    <property type="project" value="UniProtKB-ARBA"/>
</dbReference>
<dbReference type="GO" id="GO:0005737">
    <property type="term" value="C:cytoplasm"/>
    <property type="evidence" value="ECO:0007669"/>
    <property type="project" value="UniProtKB-SubCell"/>
</dbReference>
<evidence type="ECO:0000256" key="2">
    <source>
        <dbReference type="ARBA" id="ARBA00004496"/>
    </source>
</evidence>
<organism evidence="18 19">
    <name type="scientific">Monodon monoceros</name>
    <name type="common">Narwhal</name>
    <name type="synonym">Ceratodon monodon</name>
    <dbReference type="NCBI Taxonomy" id="40151"/>
    <lineage>
        <taxon>Eukaryota</taxon>
        <taxon>Metazoa</taxon>
        <taxon>Chordata</taxon>
        <taxon>Craniata</taxon>
        <taxon>Vertebrata</taxon>
        <taxon>Euteleostomi</taxon>
        <taxon>Mammalia</taxon>
        <taxon>Eutheria</taxon>
        <taxon>Laurasiatheria</taxon>
        <taxon>Artiodactyla</taxon>
        <taxon>Whippomorpha</taxon>
        <taxon>Cetacea</taxon>
        <taxon>Odontoceti</taxon>
        <taxon>Monodontidae</taxon>
        <taxon>Monodon</taxon>
    </lineage>
</organism>
<feature type="binding site" evidence="15">
    <location>
        <position position="188"/>
    </location>
    <ligand>
        <name>ATP</name>
        <dbReference type="ChEBI" id="CHEBI:30616"/>
    </ligand>
</feature>
<keyword evidence="6" id="KW-0597">Phosphoprotein</keyword>
<evidence type="ECO:0000256" key="9">
    <source>
        <dbReference type="ARBA" id="ARBA00022777"/>
    </source>
</evidence>
<name>A0A4U1FJS4_MONMO</name>
<dbReference type="InterPro" id="IPR011009">
    <property type="entry name" value="Kinase-like_dom_sf"/>
</dbReference>
<dbReference type="GO" id="GO:0005516">
    <property type="term" value="F:calmodulin binding"/>
    <property type="evidence" value="ECO:0007669"/>
    <property type="project" value="UniProtKB-KW"/>
</dbReference>
<evidence type="ECO:0000256" key="11">
    <source>
        <dbReference type="ARBA" id="ARBA00022860"/>
    </source>
</evidence>
<accession>A0A4U1FJS4</accession>
<keyword evidence="12" id="KW-0539">Nucleus</keyword>
<dbReference type="AlphaFoldDB" id="A0A4U1FJS4"/>
<feature type="domain" description="Protein kinase" evidence="17">
    <location>
        <begin position="159"/>
        <end position="488"/>
    </location>
</feature>
<dbReference type="EC" id="2.7.11.17" evidence="3"/>
<keyword evidence="7" id="KW-0808">Transferase</keyword>
<dbReference type="SMART" id="SM00220">
    <property type="entry name" value="S_TKc"/>
    <property type="match status" value="1"/>
</dbReference>
<evidence type="ECO:0000256" key="7">
    <source>
        <dbReference type="ARBA" id="ARBA00022679"/>
    </source>
</evidence>
<dbReference type="InterPro" id="IPR000719">
    <property type="entry name" value="Prot_kinase_dom"/>
</dbReference>
<feature type="region of interest" description="Disordered" evidence="16">
    <location>
        <begin position="75"/>
        <end position="96"/>
    </location>
</feature>
<keyword evidence="5" id="KW-0723">Serine/threonine-protein kinase</keyword>
<evidence type="ECO:0000256" key="15">
    <source>
        <dbReference type="PROSITE-ProRule" id="PRU10141"/>
    </source>
</evidence>
<evidence type="ECO:0000256" key="10">
    <source>
        <dbReference type="ARBA" id="ARBA00022840"/>
    </source>
</evidence>
<keyword evidence="4" id="KW-0963">Cytoplasm</keyword>
<proteinExistence type="predicted"/>
<evidence type="ECO:0000256" key="1">
    <source>
        <dbReference type="ARBA" id="ARBA00004123"/>
    </source>
</evidence>
<evidence type="ECO:0000256" key="12">
    <source>
        <dbReference type="ARBA" id="ARBA00023242"/>
    </source>
</evidence>
<gene>
    <name evidence="18" type="ORF">EI555_000754</name>
</gene>
<dbReference type="Pfam" id="PF00069">
    <property type="entry name" value="Pkinase"/>
    <property type="match status" value="2"/>
</dbReference>
<evidence type="ECO:0000256" key="13">
    <source>
        <dbReference type="ARBA" id="ARBA00047307"/>
    </source>
</evidence>
<evidence type="ECO:0000256" key="14">
    <source>
        <dbReference type="ARBA" id="ARBA00047430"/>
    </source>
</evidence>
<dbReference type="EMBL" id="RWIC01000091">
    <property type="protein sequence ID" value="TKC50261.1"/>
    <property type="molecule type" value="Genomic_DNA"/>
</dbReference>
<evidence type="ECO:0000313" key="19">
    <source>
        <dbReference type="Proteomes" id="UP000308365"/>
    </source>
</evidence>
<comment type="subcellular location">
    <subcellularLocation>
        <location evidence="2">Cytoplasm</location>
    </subcellularLocation>
    <subcellularLocation>
        <location evidence="1">Nucleus</location>
    </subcellularLocation>
</comment>